<proteinExistence type="predicted"/>
<accession>A0A2G8RPF1</accession>
<feature type="region of interest" description="Disordered" evidence="3">
    <location>
        <begin position="966"/>
        <end position="1013"/>
    </location>
</feature>
<dbReference type="PANTHER" id="PTHR14430:SF0">
    <property type="entry name" value="SEC2P DOMAIN-CONTAINING PROTEIN"/>
    <property type="match status" value="1"/>
</dbReference>
<feature type="compositionally biased region" description="Polar residues" evidence="3">
    <location>
        <begin position="739"/>
        <end position="752"/>
    </location>
</feature>
<feature type="domain" description="GDP/GTP exchange factor Sec2 N-terminal" evidence="4">
    <location>
        <begin position="84"/>
        <end position="215"/>
    </location>
</feature>
<dbReference type="PANTHER" id="PTHR14430">
    <property type="entry name" value="RABIN3-RELATED"/>
    <property type="match status" value="1"/>
</dbReference>
<feature type="compositionally biased region" description="Low complexity" evidence="3">
    <location>
        <begin position="770"/>
        <end position="784"/>
    </location>
</feature>
<evidence type="ECO:0000256" key="1">
    <source>
        <dbReference type="ARBA" id="ARBA00023054"/>
    </source>
</evidence>
<feature type="compositionally biased region" description="Basic and acidic residues" evidence="3">
    <location>
        <begin position="721"/>
        <end position="730"/>
    </location>
</feature>
<dbReference type="Proteomes" id="UP000230002">
    <property type="component" value="Unassembled WGS sequence"/>
</dbReference>
<dbReference type="OrthoDB" id="1748564at2759"/>
<comment type="caution">
    <text evidence="5">The sequence shown here is derived from an EMBL/GenBank/DDBJ whole genome shotgun (WGS) entry which is preliminary data.</text>
</comment>
<dbReference type="GO" id="GO:0005085">
    <property type="term" value="F:guanyl-nucleotide exchange factor activity"/>
    <property type="evidence" value="ECO:0007669"/>
    <property type="project" value="InterPro"/>
</dbReference>
<dbReference type="GO" id="GO:0070319">
    <property type="term" value="C:Golgi to plasma membrane transport vesicle"/>
    <property type="evidence" value="ECO:0007669"/>
    <property type="project" value="TreeGrafter"/>
</dbReference>
<feature type="compositionally biased region" description="Low complexity" evidence="3">
    <location>
        <begin position="631"/>
        <end position="647"/>
    </location>
</feature>
<keyword evidence="1 2" id="KW-0175">Coiled coil</keyword>
<dbReference type="Gene3D" id="6.10.140.910">
    <property type="match status" value="1"/>
</dbReference>
<dbReference type="InterPro" id="IPR009449">
    <property type="entry name" value="Sec2_N"/>
</dbReference>
<feature type="compositionally biased region" description="Low complexity" evidence="3">
    <location>
        <begin position="924"/>
        <end position="935"/>
    </location>
</feature>
<evidence type="ECO:0000256" key="2">
    <source>
        <dbReference type="SAM" id="Coils"/>
    </source>
</evidence>
<keyword evidence="6" id="KW-1185">Reference proteome</keyword>
<protein>
    <recommendedName>
        <fullName evidence="4">GDP/GTP exchange factor Sec2 N-terminal domain-containing protein</fullName>
    </recommendedName>
</protein>
<dbReference type="GO" id="GO:0006887">
    <property type="term" value="P:exocytosis"/>
    <property type="evidence" value="ECO:0007669"/>
    <property type="project" value="TreeGrafter"/>
</dbReference>
<dbReference type="GO" id="GO:0051286">
    <property type="term" value="C:cell tip"/>
    <property type="evidence" value="ECO:0007669"/>
    <property type="project" value="TreeGrafter"/>
</dbReference>
<dbReference type="Pfam" id="PF06428">
    <property type="entry name" value="Sec2p"/>
    <property type="match status" value="1"/>
</dbReference>
<organism evidence="5 6">
    <name type="scientific">Ganoderma sinense ZZ0214-1</name>
    <dbReference type="NCBI Taxonomy" id="1077348"/>
    <lineage>
        <taxon>Eukaryota</taxon>
        <taxon>Fungi</taxon>
        <taxon>Dikarya</taxon>
        <taxon>Basidiomycota</taxon>
        <taxon>Agaricomycotina</taxon>
        <taxon>Agaricomycetes</taxon>
        <taxon>Polyporales</taxon>
        <taxon>Polyporaceae</taxon>
        <taxon>Ganoderma</taxon>
    </lineage>
</organism>
<dbReference type="STRING" id="1077348.A0A2G8RPF1"/>
<feature type="region of interest" description="Disordered" evidence="3">
    <location>
        <begin position="369"/>
        <end position="389"/>
    </location>
</feature>
<feature type="coiled-coil region" evidence="2">
    <location>
        <begin position="55"/>
        <end position="89"/>
    </location>
</feature>
<name>A0A2G8RPF1_9APHY</name>
<feature type="region of interest" description="Disordered" evidence="3">
    <location>
        <begin position="499"/>
        <end position="935"/>
    </location>
</feature>
<reference evidence="5 6" key="1">
    <citation type="journal article" date="2015" name="Sci. Rep.">
        <title>Chromosome-level genome map provides insights into diverse defense mechanisms in the medicinal fungus Ganoderma sinense.</title>
        <authorList>
            <person name="Zhu Y."/>
            <person name="Xu J."/>
            <person name="Sun C."/>
            <person name="Zhou S."/>
            <person name="Xu H."/>
            <person name="Nelson D.R."/>
            <person name="Qian J."/>
            <person name="Song J."/>
            <person name="Luo H."/>
            <person name="Xiang L."/>
            <person name="Li Y."/>
            <person name="Xu Z."/>
            <person name="Ji A."/>
            <person name="Wang L."/>
            <person name="Lu S."/>
            <person name="Hayward A."/>
            <person name="Sun W."/>
            <person name="Li X."/>
            <person name="Schwartz D.C."/>
            <person name="Wang Y."/>
            <person name="Chen S."/>
        </authorList>
    </citation>
    <scope>NUCLEOTIDE SEQUENCE [LARGE SCALE GENOMIC DNA]</scope>
    <source>
        <strain evidence="5 6">ZZ0214-1</strain>
    </source>
</reference>
<feature type="region of interest" description="Disordered" evidence="3">
    <location>
        <begin position="26"/>
        <end position="45"/>
    </location>
</feature>
<feature type="compositionally biased region" description="Low complexity" evidence="3">
    <location>
        <begin position="554"/>
        <end position="568"/>
    </location>
</feature>
<feature type="compositionally biased region" description="Low complexity" evidence="3">
    <location>
        <begin position="887"/>
        <end position="908"/>
    </location>
</feature>
<evidence type="ECO:0000259" key="4">
    <source>
        <dbReference type="Pfam" id="PF06428"/>
    </source>
</evidence>
<dbReference type="SUPFAM" id="SSF144284">
    <property type="entry name" value="Sec2 N-terminal region"/>
    <property type="match status" value="1"/>
</dbReference>
<gene>
    <name evidence="5" type="ORF">GSI_14682</name>
</gene>
<feature type="compositionally biased region" description="Basic and acidic residues" evidence="3">
    <location>
        <begin position="573"/>
        <end position="588"/>
    </location>
</feature>
<feature type="compositionally biased region" description="Basic and acidic residues" evidence="3">
    <location>
        <begin position="865"/>
        <end position="882"/>
    </location>
</feature>
<feature type="compositionally biased region" description="Basic and acidic residues" evidence="3">
    <location>
        <begin position="994"/>
        <end position="1003"/>
    </location>
</feature>
<evidence type="ECO:0000256" key="3">
    <source>
        <dbReference type="SAM" id="MobiDB-lite"/>
    </source>
</evidence>
<evidence type="ECO:0000313" key="5">
    <source>
        <dbReference type="EMBL" id="PIL23371.1"/>
    </source>
</evidence>
<evidence type="ECO:0000313" key="6">
    <source>
        <dbReference type="Proteomes" id="UP000230002"/>
    </source>
</evidence>
<dbReference type="CDD" id="cd21044">
    <property type="entry name" value="Rab11BD_RAB3IP_like"/>
    <property type="match status" value="1"/>
</dbReference>
<sequence>MIHAQKPSIDREMHELNAEADFLDQKTTISPGGANGEDTKLQSHHSDADAEAMVIDSLRNQIQDLFSQVSQLNNKLVRSYDRVSDLEDELHVTSSNLRQATIKVGQLELERTQHLSALSTGLLVEKSHVTTELTRLMEKATEEAARRGQAETARAEIEKDLDDLSAGLFDQANRMVAEARIAEARSSRKVEETEAALRSAEEVVGALQAQMQTLQSDKEQADRRVEEMRMRMGKGKWVDYGSLETRSSRHRLFASHVPYHEFLIFVSHLRAIRPASPQPPAMSTLTTLPFLARLIAEDSDTTVRLDLAPSLNWLSRRSVIGAIHSGQLTIEPIQFTTLLEELAPPNIPASSHHTHVVCALCGMSIYSTGTDSSPSTPTTPNTARSGSYSASWSSTLFKNVRSGELNLPTLTAQQHRHPSSFSSAPSEPPTQVHVFRLDSTSSSGLPVSLPLSNQHSGSPARQAIHPLCTTGWCLARLRTTCSMWAFLRTNIVEKIWEEPPLPPPTSALPKPGVNGALEKKHGGVNGASKATPPLQQPPQRVPKVGSTLGSIWGSMQRSLSGSSASLKSPDPANSKEEKPKLPPRDPSRKTLPPPPPSHPAVPHSPKTSVSRAPASPVVHRVPPPLMEKDAPSPTVAASVPVTPASAAVPPPLPKRNRGREPAATPEPSGEMKVTTEVAQPEAPPAEQHKEKPAEPSTLDVAKPPTTASEEPAKQESAPAEEQTKTEDKKPMLVIPEGPISQSTSMDSFSTPTEELRGDDTAPFDAAASVPLTTSSEPSPSRTPTGEQSPSSGVPAIEVALPTPSTSSAFVDEKTPSPTRTGSPAPPPLPRRAAARARPSSMLVSQTEGEQPKRDSIDVPSTGETTEQHAPVEKKAEEEHKESPVPAPESSADAPAPVEPVAVTGAPAPITEGPESLPASDGSTVAPTPEPAAVAAPVDVLQERLETSVTASAPAEEKEKVILVNGHVEPSPSEPESVADVPPPAYAPGDVRASANRDKKEKDAVSVAESETANGLYVGDATWEERTYKELVRLRKEMFWARIGAVAQ</sequence>
<dbReference type="EMBL" id="AYKW01000068">
    <property type="protein sequence ID" value="PIL23371.1"/>
    <property type="molecule type" value="Genomic_DNA"/>
</dbReference>
<dbReference type="InterPro" id="IPR040351">
    <property type="entry name" value="RAB3IL/RAB3IP/Sec2"/>
</dbReference>
<dbReference type="AlphaFoldDB" id="A0A2G8RPF1"/>
<feature type="coiled-coil region" evidence="2">
    <location>
        <begin position="190"/>
        <end position="231"/>
    </location>
</feature>